<dbReference type="WBParaSite" id="SSTP_0001046550.1">
    <property type="protein sequence ID" value="SSTP_0001046550.1"/>
    <property type="gene ID" value="SSTP_0001046550"/>
</dbReference>
<dbReference type="STRING" id="6248.A0A0K0ELX7"/>
<accession>A0A0K0ELX7</accession>
<sequence>MYSSKKIEKKCKGFKRNQYSYNIDDRHRQDQSITNIILWNAYNRSINEYISGYNNFYKINRNQKGKWEGLLFCEK</sequence>
<dbReference type="AlphaFoldDB" id="A0A0K0ELX7"/>
<protein>
    <submittedName>
        <fullName evidence="1">SCP domain-containing protein</fullName>
    </submittedName>
</protein>
<reference evidence="1" key="1">
    <citation type="submission" date="2015-08" db="UniProtKB">
        <authorList>
            <consortium name="WormBaseParasite"/>
        </authorList>
    </citation>
    <scope>IDENTIFICATION</scope>
</reference>
<proteinExistence type="predicted"/>
<organism evidence="1">
    <name type="scientific">Strongyloides stercoralis</name>
    <name type="common">Threadworm</name>
    <dbReference type="NCBI Taxonomy" id="6248"/>
    <lineage>
        <taxon>Eukaryota</taxon>
        <taxon>Metazoa</taxon>
        <taxon>Ecdysozoa</taxon>
        <taxon>Nematoda</taxon>
        <taxon>Chromadorea</taxon>
        <taxon>Rhabditida</taxon>
        <taxon>Tylenchina</taxon>
        <taxon>Panagrolaimomorpha</taxon>
        <taxon>Strongyloidoidea</taxon>
        <taxon>Strongyloididae</taxon>
        <taxon>Strongyloides</taxon>
    </lineage>
</organism>
<evidence type="ECO:0000313" key="1">
    <source>
        <dbReference type="WBParaSite" id="SSTP_0001046550.1"/>
    </source>
</evidence>
<name>A0A0K0ELX7_STRER</name>